<keyword evidence="1" id="KW-0472">Membrane</keyword>
<evidence type="ECO:0000256" key="1">
    <source>
        <dbReference type="SAM" id="Phobius"/>
    </source>
</evidence>
<reference evidence="2 3" key="1">
    <citation type="submission" date="2016-03" db="EMBL/GenBank/DDBJ databases">
        <title>EvidentialGene: Evidence-directed Construction of Genes on Genomes.</title>
        <authorList>
            <person name="Gilbert D.G."/>
            <person name="Choi J.-H."/>
            <person name="Mockaitis K."/>
            <person name="Colbourne J."/>
            <person name="Pfrender M."/>
        </authorList>
    </citation>
    <scope>NUCLEOTIDE SEQUENCE [LARGE SCALE GENOMIC DNA]</scope>
    <source>
        <strain evidence="2 3">Xinb3</strain>
        <tissue evidence="2">Complete organism</tissue>
    </source>
</reference>
<organism evidence="2 3">
    <name type="scientific">Daphnia magna</name>
    <dbReference type="NCBI Taxonomy" id="35525"/>
    <lineage>
        <taxon>Eukaryota</taxon>
        <taxon>Metazoa</taxon>
        <taxon>Ecdysozoa</taxon>
        <taxon>Arthropoda</taxon>
        <taxon>Crustacea</taxon>
        <taxon>Branchiopoda</taxon>
        <taxon>Diplostraca</taxon>
        <taxon>Cladocera</taxon>
        <taxon>Anomopoda</taxon>
        <taxon>Daphniidae</taxon>
        <taxon>Daphnia</taxon>
    </lineage>
</organism>
<evidence type="ECO:0000313" key="2">
    <source>
        <dbReference type="EMBL" id="KZS15012.1"/>
    </source>
</evidence>
<keyword evidence="1" id="KW-0812">Transmembrane</keyword>
<name>A0A162CEY1_9CRUS</name>
<accession>A0A162CEY1</accession>
<keyword evidence="3" id="KW-1185">Reference proteome</keyword>
<dbReference type="AlphaFoldDB" id="A0A162CEY1"/>
<proteinExistence type="predicted"/>
<evidence type="ECO:0000313" key="3">
    <source>
        <dbReference type="Proteomes" id="UP000076858"/>
    </source>
</evidence>
<feature type="transmembrane region" description="Helical" evidence="1">
    <location>
        <begin position="6"/>
        <end position="24"/>
    </location>
</feature>
<sequence length="77" mass="8952">MAYLRLGWSSVFFAIFSKLFKNFVMRLGTCKNSLHTAVLGSFRPCQSEFKEPPYLFFFFWVVGGFCCWIIFLSLSGK</sequence>
<dbReference type="Proteomes" id="UP000076858">
    <property type="component" value="Unassembled WGS sequence"/>
</dbReference>
<comment type="caution">
    <text evidence="2">The sequence shown here is derived from an EMBL/GenBank/DDBJ whole genome shotgun (WGS) entry which is preliminary data.</text>
</comment>
<gene>
    <name evidence="2" type="ORF">APZ42_019545</name>
</gene>
<feature type="transmembrane region" description="Helical" evidence="1">
    <location>
        <begin position="54"/>
        <end position="74"/>
    </location>
</feature>
<keyword evidence="1" id="KW-1133">Transmembrane helix</keyword>
<protein>
    <submittedName>
        <fullName evidence="2">Uncharacterized protein</fullName>
    </submittedName>
</protein>
<dbReference type="EMBL" id="LRGB01000930">
    <property type="protein sequence ID" value="KZS15012.1"/>
    <property type="molecule type" value="Genomic_DNA"/>
</dbReference>